<keyword evidence="2" id="KW-0408">Iron</keyword>
<sequence length="121" mass="13328">MRRASSVLELAWDDGLSASLSAEFLRVHSPSAEVRGHGPGQAKLVDAKQDVGFVRMEPVGNYGAKLIFDDGHDSGIYSWVLLRELAEQHDSLWQRYLEQLAEAGKKRSAGGVKLFSVKTET</sequence>
<dbReference type="InterPro" id="IPR038492">
    <property type="entry name" value="GBBH-like_N_sf"/>
</dbReference>
<dbReference type="AlphaFoldDB" id="A0A5Q2Q8Z4"/>
<dbReference type="GO" id="GO:0046872">
    <property type="term" value="F:metal ion binding"/>
    <property type="evidence" value="ECO:0007669"/>
    <property type="project" value="UniProtKB-KW"/>
</dbReference>
<dbReference type="PANTHER" id="PTHR35303:SF5">
    <property type="entry name" value="OS02G0197800 PROTEIN"/>
    <property type="match status" value="1"/>
</dbReference>
<feature type="domain" description="Gamma-butyrobetaine hydroxylase-like N-terminal" evidence="3">
    <location>
        <begin position="2"/>
        <end position="83"/>
    </location>
</feature>
<protein>
    <submittedName>
        <fullName evidence="4">DUF971 domain-containing protein</fullName>
    </submittedName>
</protein>
<evidence type="ECO:0000256" key="1">
    <source>
        <dbReference type="ARBA" id="ARBA00022723"/>
    </source>
</evidence>
<evidence type="ECO:0000313" key="4">
    <source>
        <dbReference type="EMBL" id="QGG81249.1"/>
    </source>
</evidence>
<dbReference type="Pfam" id="PF06155">
    <property type="entry name" value="GBBH-like_N"/>
    <property type="match status" value="1"/>
</dbReference>
<gene>
    <name evidence="4" type="ORF">GH975_01550</name>
</gene>
<dbReference type="EMBL" id="CP045871">
    <property type="protein sequence ID" value="QGG81249.1"/>
    <property type="molecule type" value="Genomic_DNA"/>
</dbReference>
<evidence type="ECO:0000313" key="5">
    <source>
        <dbReference type="Proteomes" id="UP000388235"/>
    </source>
</evidence>
<keyword evidence="1" id="KW-0479">Metal-binding</keyword>
<dbReference type="OrthoDB" id="9794178at2"/>
<dbReference type="Gene3D" id="3.30.2020.30">
    <property type="match status" value="1"/>
</dbReference>
<proteinExistence type="predicted"/>
<organism evidence="4 5">
    <name type="scientific">Litorivicinus lipolyticus</name>
    <dbReference type="NCBI Taxonomy" id="418701"/>
    <lineage>
        <taxon>Bacteria</taxon>
        <taxon>Pseudomonadati</taxon>
        <taxon>Pseudomonadota</taxon>
        <taxon>Gammaproteobacteria</taxon>
        <taxon>Oceanospirillales</taxon>
        <taxon>Litorivicinaceae</taxon>
        <taxon>Litorivicinus</taxon>
    </lineage>
</organism>
<dbReference type="KEGG" id="llp:GH975_01550"/>
<evidence type="ECO:0000259" key="3">
    <source>
        <dbReference type="Pfam" id="PF06155"/>
    </source>
</evidence>
<accession>A0A5Q2Q8Z4</accession>
<reference evidence="4 5" key="1">
    <citation type="submission" date="2019-11" db="EMBL/GenBank/DDBJ databases">
        <authorList>
            <person name="Khan S.A."/>
            <person name="Jeon C.O."/>
            <person name="Chun B.H."/>
        </authorList>
    </citation>
    <scope>NUCLEOTIDE SEQUENCE [LARGE SCALE GENOMIC DNA]</scope>
    <source>
        <strain evidence="4 5">IMCC 1097</strain>
    </source>
</reference>
<keyword evidence="5" id="KW-1185">Reference proteome</keyword>
<name>A0A5Q2Q8Z4_9GAMM</name>
<evidence type="ECO:0000256" key="2">
    <source>
        <dbReference type="ARBA" id="ARBA00023004"/>
    </source>
</evidence>
<dbReference type="Proteomes" id="UP000388235">
    <property type="component" value="Chromosome"/>
</dbReference>
<dbReference type="PANTHER" id="PTHR35303">
    <property type="entry name" value="OS02G0197800 PROTEIN"/>
    <property type="match status" value="1"/>
</dbReference>
<dbReference type="InterPro" id="IPR010376">
    <property type="entry name" value="GBBH-like_N"/>
</dbReference>